<dbReference type="SMART" id="SM01058">
    <property type="entry name" value="CarD_TRCF"/>
    <property type="match status" value="1"/>
</dbReference>
<dbReference type="InterPro" id="IPR042215">
    <property type="entry name" value="CarD-like_C"/>
</dbReference>
<feature type="domain" description="CarD-like/TRCF RNAP-interacting" evidence="1">
    <location>
        <begin position="1"/>
        <end position="111"/>
    </location>
</feature>
<dbReference type="Pfam" id="PF02559">
    <property type="entry name" value="CarD_TRCF_RID"/>
    <property type="match status" value="1"/>
</dbReference>
<dbReference type="Gene3D" id="1.20.58.1290">
    <property type="entry name" value="CarD-like, C-terminal domain"/>
    <property type="match status" value="1"/>
</dbReference>
<dbReference type="InterPro" id="IPR052531">
    <property type="entry name" value="CarD-like_regulator"/>
</dbReference>
<dbReference type="InterPro" id="IPR036101">
    <property type="entry name" value="CarD-like/TRCF_RID_sf"/>
</dbReference>
<name>A0ABN1KYE6_CLOSU</name>
<organism evidence="2 3">
    <name type="scientific">Clostridium subterminale</name>
    <dbReference type="NCBI Taxonomy" id="1550"/>
    <lineage>
        <taxon>Bacteria</taxon>
        <taxon>Bacillati</taxon>
        <taxon>Bacillota</taxon>
        <taxon>Clostridia</taxon>
        <taxon>Eubacteriales</taxon>
        <taxon>Clostridiaceae</taxon>
        <taxon>Clostridium</taxon>
    </lineage>
</organism>
<accession>A0ABN1KYE6</accession>
<evidence type="ECO:0000313" key="3">
    <source>
        <dbReference type="Proteomes" id="UP001501047"/>
    </source>
</evidence>
<dbReference type="EMBL" id="BAAACI010000011">
    <property type="protein sequence ID" value="GAA0778897.1"/>
    <property type="molecule type" value="Genomic_DNA"/>
</dbReference>
<evidence type="ECO:0000313" key="2">
    <source>
        <dbReference type="EMBL" id="GAA0778897.1"/>
    </source>
</evidence>
<dbReference type="PANTHER" id="PTHR38447:SF1">
    <property type="entry name" value="RNA POLYMERASE-BINDING TRANSCRIPTION FACTOR CARD"/>
    <property type="match status" value="1"/>
</dbReference>
<comment type="caution">
    <text evidence="2">The sequence shown here is derived from an EMBL/GenBank/DDBJ whole genome shotgun (WGS) entry which is preliminary data.</text>
</comment>
<dbReference type="InterPro" id="IPR003711">
    <property type="entry name" value="CarD-like/TRCF_RID"/>
</dbReference>
<sequence length="169" mass="19518">MFNIGELVIYSAHGICRIDDICEKIICGKKRNYYELHPVDDYSLSISVPVESDKVAMLQLVNKEEAEEILESFSQPGIEWIEANTERNQVYSNIVKTGNRKDISKIASTLMRQKRKIEVEGKKFHVQDNKLLTYIQNILFTELAFKLNTTFEAINRKVTKLINENDCSI</sequence>
<dbReference type="SUPFAM" id="SSF141259">
    <property type="entry name" value="CarD-like"/>
    <property type="match status" value="1"/>
</dbReference>
<dbReference type="Proteomes" id="UP001501047">
    <property type="component" value="Unassembled WGS sequence"/>
</dbReference>
<dbReference type="PANTHER" id="PTHR38447">
    <property type="entry name" value="TRANSCRIPTION FACTOR YDEB-RELATED"/>
    <property type="match status" value="1"/>
</dbReference>
<dbReference type="RefSeq" id="WP_343827981.1">
    <property type="nucleotide sequence ID" value="NZ_BAAACI010000011.1"/>
</dbReference>
<protein>
    <recommendedName>
        <fullName evidence="1">CarD-like/TRCF RNAP-interacting domain-containing protein</fullName>
    </recommendedName>
</protein>
<keyword evidence="3" id="KW-1185">Reference proteome</keyword>
<gene>
    <name evidence="2" type="ORF">GCM10008908_36520</name>
</gene>
<reference evidence="2 3" key="1">
    <citation type="journal article" date="2019" name="Int. J. Syst. Evol. Microbiol.">
        <title>The Global Catalogue of Microorganisms (GCM) 10K type strain sequencing project: providing services to taxonomists for standard genome sequencing and annotation.</title>
        <authorList>
            <consortium name="The Broad Institute Genomics Platform"/>
            <consortium name="The Broad Institute Genome Sequencing Center for Infectious Disease"/>
            <person name="Wu L."/>
            <person name="Ma J."/>
        </authorList>
    </citation>
    <scope>NUCLEOTIDE SEQUENCE [LARGE SCALE GENOMIC DNA]</scope>
    <source>
        <strain evidence="2 3">JCM 1417</strain>
    </source>
</reference>
<evidence type="ECO:0000259" key="1">
    <source>
        <dbReference type="SMART" id="SM01058"/>
    </source>
</evidence>
<dbReference type="Gene3D" id="2.40.10.170">
    <property type="match status" value="1"/>
</dbReference>
<proteinExistence type="predicted"/>